<reference evidence="1" key="1">
    <citation type="submission" date="2022-10" db="EMBL/GenBank/DDBJ databases">
        <title>Novel sulphate-reducing endosymbionts in the free-living metamonad Anaeramoeba.</title>
        <authorList>
            <person name="Jerlstrom-Hultqvist J."/>
            <person name="Cepicka I."/>
            <person name="Gallot-Lavallee L."/>
            <person name="Salas-Leiva D."/>
            <person name="Curtis B.A."/>
            <person name="Zahonova K."/>
            <person name="Pipaliya S."/>
            <person name="Dacks J."/>
            <person name="Roger A.J."/>
        </authorList>
    </citation>
    <scope>NUCLEOTIDE SEQUENCE</scope>
    <source>
        <strain evidence="1">BMAN</strain>
    </source>
</reference>
<sequence>MQAAYDLLRGNSSPITFKSNEPSFVSKTYSFQTQSSSSKKNKLDSLGHDFTLKKNTNEFGKYNSSVVIRSSVSQKTLREEFLNKNLNQN</sequence>
<dbReference type="EMBL" id="JAPDFW010000022">
    <property type="protein sequence ID" value="KAJ5079833.1"/>
    <property type="molecule type" value="Genomic_DNA"/>
</dbReference>
<evidence type="ECO:0000313" key="2">
    <source>
        <dbReference type="Proteomes" id="UP001149090"/>
    </source>
</evidence>
<gene>
    <name evidence="1" type="ORF">M0811_04146</name>
</gene>
<proteinExistence type="predicted"/>
<name>A0A9Q0LVI2_ANAIG</name>
<comment type="caution">
    <text evidence="1">The sequence shown here is derived from an EMBL/GenBank/DDBJ whole genome shotgun (WGS) entry which is preliminary data.</text>
</comment>
<dbReference type="Proteomes" id="UP001149090">
    <property type="component" value="Unassembled WGS sequence"/>
</dbReference>
<dbReference type="AlphaFoldDB" id="A0A9Q0LVI2"/>
<evidence type="ECO:0000313" key="1">
    <source>
        <dbReference type="EMBL" id="KAJ5079833.1"/>
    </source>
</evidence>
<protein>
    <submittedName>
        <fullName evidence="1">Uncharacterized protein</fullName>
    </submittedName>
</protein>
<organism evidence="1 2">
    <name type="scientific">Anaeramoeba ignava</name>
    <name type="common">Anaerobic marine amoeba</name>
    <dbReference type="NCBI Taxonomy" id="1746090"/>
    <lineage>
        <taxon>Eukaryota</taxon>
        <taxon>Metamonada</taxon>
        <taxon>Anaeramoebidae</taxon>
        <taxon>Anaeramoeba</taxon>
    </lineage>
</organism>
<accession>A0A9Q0LVI2</accession>
<keyword evidence="2" id="KW-1185">Reference proteome</keyword>